<gene>
    <name evidence="8" type="ORF">FXF49_01750</name>
</gene>
<dbReference type="Gene3D" id="3.90.1150.10">
    <property type="entry name" value="Aspartate Aminotransferase, domain 1"/>
    <property type="match status" value="1"/>
</dbReference>
<dbReference type="CDD" id="cd00609">
    <property type="entry name" value="AAT_like"/>
    <property type="match status" value="1"/>
</dbReference>
<dbReference type="Pfam" id="PF00155">
    <property type="entry name" value="Aminotran_1_2"/>
    <property type="match status" value="1"/>
</dbReference>
<dbReference type="InterPro" id="IPR050596">
    <property type="entry name" value="AspAT/PAT-like"/>
</dbReference>
<dbReference type="AlphaFoldDB" id="A0A5D0MRE6"/>
<evidence type="ECO:0000256" key="2">
    <source>
        <dbReference type="ARBA" id="ARBA00007441"/>
    </source>
</evidence>
<dbReference type="PANTHER" id="PTHR46383:SF1">
    <property type="entry name" value="ASPARTATE AMINOTRANSFERASE"/>
    <property type="match status" value="1"/>
</dbReference>
<evidence type="ECO:0000256" key="6">
    <source>
        <dbReference type="RuleBase" id="RU000481"/>
    </source>
</evidence>
<feature type="domain" description="Aminotransferase class I/classII large" evidence="7">
    <location>
        <begin position="4"/>
        <end position="344"/>
    </location>
</feature>
<keyword evidence="4 6" id="KW-0808">Transferase</keyword>
<dbReference type="InterPro" id="IPR015424">
    <property type="entry name" value="PyrdxlP-dep_Trfase"/>
</dbReference>
<evidence type="ECO:0000259" key="7">
    <source>
        <dbReference type="Pfam" id="PF00155"/>
    </source>
</evidence>
<dbReference type="RefSeq" id="WP_303700197.1">
    <property type="nucleotide sequence ID" value="NZ_VSIV01000051.1"/>
</dbReference>
<dbReference type="PROSITE" id="PS00105">
    <property type="entry name" value="AA_TRANSFER_CLASS_1"/>
    <property type="match status" value="1"/>
</dbReference>
<dbReference type="GO" id="GO:0008483">
    <property type="term" value="F:transaminase activity"/>
    <property type="evidence" value="ECO:0007669"/>
    <property type="project" value="UniProtKB-KW"/>
</dbReference>
<dbReference type="GO" id="GO:0006520">
    <property type="term" value="P:amino acid metabolic process"/>
    <property type="evidence" value="ECO:0007669"/>
    <property type="project" value="InterPro"/>
</dbReference>
<comment type="caution">
    <text evidence="8">The sequence shown here is derived from an EMBL/GenBank/DDBJ whole genome shotgun (WGS) entry which is preliminary data.</text>
</comment>
<evidence type="ECO:0000256" key="3">
    <source>
        <dbReference type="ARBA" id="ARBA00022576"/>
    </source>
</evidence>
<accession>A0A5D0MRE6</accession>
<keyword evidence="5" id="KW-0663">Pyridoxal phosphate</keyword>
<feature type="non-terminal residue" evidence="8">
    <location>
        <position position="1"/>
    </location>
</feature>
<dbReference type="InterPro" id="IPR015422">
    <property type="entry name" value="PyrdxlP-dep_Trfase_small"/>
</dbReference>
<dbReference type="SUPFAM" id="SSF53383">
    <property type="entry name" value="PLP-dependent transferases"/>
    <property type="match status" value="1"/>
</dbReference>
<dbReference type="InterPro" id="IPR015421">
    <property type="entry name" value="PyrdxlP-dep_Trfase_major"/>
</dbReference>
<dbReference type="EC" id="2.6.1.-" evidence="6"/>
<comment type="cofactor">
    <cofactor evidence="1 6">
        <name>pyridoxal 5'-phosphate</name>
        <dbReference type="ChEBI" id="CHEBI:597326"/>
    </cofactor>
</comment>
<comment type="similarity">
    <text evidence="2 6">Belongs to the class-I pyridoxal-phosphate-dependent aminotransferase family.</text>
</comment>
<keyword evidence="3 6" id="KW-0032">Aminotransferase</keyword>
<evidence type="ECO:0000256" key="1">
    <source>
        <dbReference type="ARBA" id="ARBA00001933"/>
    </source>
</evidence>
<evidence type="ECO:0000313" key="8">
    <source>
        <dbReference type="EMBL" id="TYB34885.1"/>
    </source>
</evidence>
<organism evidence="8 9">
    <name type="scientific">Flexistipes sinusarabici</name>
    <dbReference type="NCBI Taxonomy" id="2352"/>
    <lineage>
        <taxon>Bacteria</taxon>
        <taxon>Pseudomonadati</taxon>
        <taxon>Deferribacterota</taxon>
        <taxon>Deferribacteres</taxon>
        <taxon>Deferribacterales</taxon>
        <taxon>Flexistipitaceae</taxon>
        <taxon>Flexistipes</taxon>
    </lineage>
</organism>
<name>A0A5D0MRE6_FLESI</name>
<dbReference type="PANTHER" id="PTHR46383">
    <property type="entry name" value="ASPARTATE AMINOTRANSFERASE"/>
    <property type="match status" value="1"/>
</dbReference>
<dbReference type="InterPro" id="IPR004839">
    <property type="entry name" value="Aminotransferase_I/II_large"/>
</dbReference>
<dbReference type="Proteomes" id="UP000323337">
    <property type="component" value="Unassembled WGS sequence"/>
</dbReference>
<sequence>PIYKLGLGQSPFPVPQPVVDELITNAYQKDYLPVLGLYSLREAVVDYYRRSQNLEYSSENILVGPGSKELMFIIQLVYYGDLIIPTPSWVSYAPQAHIVGRHVYWLSTKKENRWLLTSEELDRHCSQDPTRPRLLILNYPNNPTGMSYSREELKGLAQVAEKYKVLILSDEIYGELNFNGNHTSIAKYYPEGTIISSGLSKWCGAGGWRLGTFIFPENLKWLLEGMSAVASETFTSTSAPIQYAGVRAFKGGMKIERYLCQSRRVLKSLADSVYQRLYYAGADVSKPDGAFYMFPDFSKYKDSFRKKGVTNSREFCEKLLNETGVAILPGSAFGRPENEFTTRIAYVDFDGSRALAAAEQIPFEQEIDERFLEHYCERVLKAVDLLCEFAAN</sequence>
<protein>
    <recommendedName>
        <fullName evidence="6">Aminotransferase</fullName>
        <ecNumber evidence="6">2.6.1.-</ecNumber>
    </recommendedName>
</protein>
<dbReference type="GO" id="GO:0030170">
    <property type="term" value="F:pyridoxal phosphate binding"/>
    <property type="evidence" value="ECO:0007669"/>
    <property type="project" value="InterPro"/>
</dbReference>
<evidence type="ECO:0000256" key="5">
    <source>
        <dbReference type="ARBA" id="ARBA00022898"/>
    </source>
</evidence>
<dbReference type="InterPro" id="IPR004838">
    <property type="entry name" value="NHTrfase_class1_PyrdxlP-BS"/>
</dbReference>
<dbReference type="Gene3D" id="3.40.640.10">
    <property type="entry name" value="Type I PLP-dependent aspartate aminotransferase-like (Major domain)"/>
    <property type="match status" value="1"/>
</dbReference>
<evidence type="ECO:0000313" key="9">
    <source>
        <dbReference type="Proteomes" id="UP000323337"/>
    </source>
</evidence>
<dbReference type="EMBL" id="VSIV01000051">
    <property type="protein sequence ID" value="TYB34885.1"/>
    <property type="molecule type" value="Genomic_DNA"/>
</dbReference>
<reference evidence="8 9" key="1">
    <citation type="submission" date="2019-08" db="EMBL/GenBank/DDBJ databases">
        <title>Genomic characterization of a novel candidate phylum (ARYD3) from a high temperature, high salinity tertiary oil reservoir in north central Oklahoma, USA.</title>
        <authorList>
            <person name="Youssef N.H."/>
            <person name="Yadav A."/>
            <person name="Elshahed M.S."/>
        </authorList>
    </citation>
    <scope>NUCLEOTIDE SEQUENCE [LARGE SCALE GENOMIC DNA]</scope>
    <source>
        <strain evidence="8">ARYD1</strain>
    </source>
</reference>
<proteinExistence type="inferred from homology"/>
<evidence type="ECO:0000256" key="4">
    <source>
        <dbReference type="ARBA" id="ARBA00022679"/>
    </source>
</evidence>